<proteinExistence type="predicted"/>
<feature type="region of interest" description="Disordered" evidence="2">
    <location>
        <begin position="1"/>
        <end position="100"/>
    </location>
</feature>
<evidence type="ECO:0000256" key="1">
    <source>
        <dbReference type="SAM" id="Coils"/>
    </source>
</evidence>
<protein>
    <submittedName>
        <fullName evidence="3">Uncharacterized protein</fullName>
    </submittedName>
</protein>
<sequence length="517" mass="58715">MPGEKKSSDLSSRLSVKRGAKLLTKTSKPVSSTISTPPKAAIAAPKAKKDEAPRRRNPFNDMLRHRSGEAADDDRDTLTPTSDREREPAACAPQASKVDTADRVAELERGLAIAKQEQDLLKEELEKFRQQWQARQDTFEGPKHQLSETQRRAEGASPRVSTEHERDNQVRRSSDRPGDDVFRQNYELRYRLVQAQEELVAQDAMYRDQLERRRSPHEETEWNELRTRLHATEKESQERLQQLLSLKSSISSLTRMDSQITDSELSESFSQLANRVREWVITNFRRSKLHIEHIPPETMKALMAVTPEYELAGRADRLALLQSVVSITLMDIFQEPFIVGLPKTGPLAAFRQCAHVIHGAGSEHREWRRVTIRALQKSDINHTIAEVKREVLHRLSRDVEHVLFTLTSASLTSGAQAGLISILNTAADLQHTLALQKAQYQVHFFHGQDGKTIELDGQRMEPVNDLDTALDEDGDTPTEQRFLFCVFPCLEKFGNEWGEHLETSNILLRARVCCGVG</sequence>
<gene>
    <name evidence="3" type="ORF">N0V83_006124</name>
</gene>
<feature type="region of interest" description="Disordered" evidence="2">
    <location>
        <begin position="132"/>
        <end position="180"/>
    </location>
</feature>
<keyword evidence="4" id="KW-1185">Reference proteome</keyword>
<evidence type="ECO:0000313" key="3">
    <source>
        <dbReference type="EMBL" id="KAJ4369042.1"/>
    </source>
</evidence>
<evidence type="ECO:0000313" key="4">
    <source>
        <dbReference type="Proteomes" id="UP001140560"/>
    </source>
</evidence>
<comment type="caution">
    <text evidence="3">The sequence shown here is derived from an EMBL/GenBank/DDBJ whole genome shotgun (WGS) entry which is preliminary data.</text>
</comment>
<keyword evidence="1" id="KW-0175">Coiled coil</keyword>
<reference evidence="3" key="1">
    <citation type="submission" date="2022-10" db="EMBL/GenBank/DDBJ databases">
        <title>Tapping the CABI collections for fungal endophytes: first genome assemblies for Collariella, Neodidymelliopsis, Ascochyta clinopodiicola, Didymella pomorum, Didymosphaeria variabile, Neocosmospora piperis and Neocucurbitaria cava.</title>
        <authorList>
            <person name="Hill R."/>
        </authorList>
    </citation>
    <scope>NUCLEOTIDE SEQUENCE</scope>
    <source>
        <strain evidence="3">IMI 356814</strain>
    </source>
</reference>
<feature type="coiled-coil region" evidence="1">
    <location>
        <begin position="104"/>
        <end position="131"/>
    </location>
</feature>
<dbReference type="EMBL" id="JAPEUY010000010">
    <property type="protein sequence ID" value="KAJ4369042.1"/>
    <property type="molecule type" value="Genomic_DNA"/>
</dbReference>
<organism evidence="3 4">
    <name type="scientific">Neocucurbitaria cava</name>
    <dbReference type="NCBI Taxonomy" id="798079"/>
    <lineage>
        <taxon>Eukaryota</taxon>
        <taxon>Fungi</taxon>
        <taxon>Dikarya</taxon>
        <taxon>Ascomycota</taxon>
        <taxon>Pezizomycotina</taxon>
        <taxon>Dothideomycetes</taxon>
        <taxon>Pleosporomycetidae</taxon>
        <taxon>Pleosporales</taxon>
        <taxon>Pleosporineae</taxon>
        <taxon>Cucurbitariaceae</taxon>
        <taxon>Neocucurbitaria</taxon>
    </lineage>
</organism>
<feature type="compositionally biased region" description="Polar residues" evidence="2">
    <location>
        <begin position="24"/>
        <end position="36"/>
    </location>
</feature>
<dbReference type="AlphaFoldDB" id="A0A9W8Y6R0"/>
<feature type="compositionally biased region" description="Basic and acidic residues" evidence="2">
    <location>
        <begin position="161"/>
        <end position="180"/>
    </location>
</feature>
<dbReference type="Proteomes" id="UP001140560">
    <property type="component" value="Unassembled WGS sequence"/>
</dbReference>
<accession>A0A9W8Y6R0</accession>
<name>A0A9W8Y6R0_9PLEO</name>
<dbReference type="OrthoDB" id="5328813at2759"/>
<feature type="compositionally biased region" description="Basic and acidic residues" evidence="2">
    <location>
        <begin position="137"/>
        <end position="154"/>
    </location>
</feature>
<evidence type="ECO:0000256" key="2">
    <source>
        <dbReference type="SAM" id="MobiDB-lite"/>
    </source>
</evidence>